<accession>A0ABT1YA90</accession>
<name>A0ABT1YA90_9BACL</name>
<dbReference type="RefSeq" id="WP_258211729.1">
    <property type="nucleotide sequence ID" value="NZ_JANQBD010000002.1"/>
</dbReference>
<dbReference type="Proteomes" id="UP001300012">
    <property type="component" value="Unassembled WGS sequence"/>
</dbReference>
<evidence type="ECO:0000313" key="2">
    <source>
        <dbReference type="Proteomes" id="UP001300012"/>
    </source>
</evidence>
<evidence type="ECO:0000313" key="1">
    <source>
        <dbReference type="EMBL" id="MCR8630106.1"/>
    </source>
</evidence>
<dbReference type="EMBL" id="JANQBD010000002">
    <property type="protein sequence ID" value="MCR8630106.1"/>
    <property type="molecule type" value="Genomic_DNA"/>
</dbReference>
<comment type="caution">
    <text evidence="1">The sequence shown here is derived from an EMBL/GenBank/DDBJ whole genome shotgun (WGS) entry which is preliminary data.</text>
</comment>
<reference evidence="1 2" key="1">
    <citation type="submission" date="2022-08" db="EMBL/GenBank/DDBJ databases">
        <title>Paenibacillus endoradicis sp. nov., Paenibacillus radicibacter sp. nov and Paenibacillus pararadicis sp. nov., three cold-adapted plant growth-promoting bacteria isolated from root of Larix gmelinii in Great Khingan.</title>
        <authorList>
            <person name="Xue H."/>
        </authorList>
    </citation>
    <scope>NUCLEOTIDE SEQUENCE [LARGE SCALE GENOMIC DNA]</scope>
    <source>
        <strain evidence="1 2">N5-1-1-5</strain>
    </source>
</reference>
<organism evidence="1 2">
    <name type="scientific">Paenibacillus radicis</name>
    <name type="common">ex Xue et al. 2023</name>
    <dbReference type="NCBI Taxonomy" id="2972489"/>
    <lineage>
        <taxon>Bacteria</taxon>
        <taxon>Bacillati</taxon>
        <taxon>Bacillota</taxon>
        <taxon>Bacilli</taxon>
        <taxon>Bacillales</taxon>
        <taxon>Paenibacillaceae</taxon>
        <taxon>Paenibacillus</taxon>
    </lineage>
</organism>
<protein>
    <submittedName>
        <fullName evidence="1">Uncharacterized protein</fullName>
    </submittedName>
</protein>
<proteinExistence type="predicted"/>
<keyword evidence="2" id="KW-1185">Reference proteome</keyword>
<sequence length="86" mass="9745">MGSKFSRMNLSHLRFARFALAVRVQPQNDRQQQTTESNDIYDNDISDLIVETSDGISKHNKRCYTDYPPDESEQLKHGLKCGAGGI</sequence>
<gene>
    <name evidence="1" type="ORF">NV381_02710</name>
</gene>